<protein>
    <submittedName>
        <fullName evidence="2">13569_t:CDS:1</fullName>
    </submittedName>
</protein>
<comment type="caution">
    <text evidence="2">The sequence shown here is derived from an EMBL/GenBank/DDBJ whole genome shotgun (WGS) entry which is preliminary data.</text>
</comment>
<dbReference type="EMBL" id="CAJVQA010003045">
    <property type="protein sequence ID" value="CAG8564849.1"/>
    <property type="molecule type" value="Genomic_DNA"/>
</dbReference>
<gene>
    <name evidence="2" type="ORF">CPELLU_LOCUS5378</name>
</gene>
<reference evidence="2" key="1">
    <citation type="submission" date="2021-06" db="EMBL/GenBank/DDBJ databases">
        <authorList>
            <person name="Kallberg Y."/>
            <person name="Tangrot J."/>
            <person name="Rosling A."/>
        </authorList>
    </citation>
    <scope>NUCLEOTIDE SEQUENCE</scope>
    <source>
        <strain evidence="2">FL966</strain>
    </source>
</reference>
<evidence type="ECO:0000256" key="1">
    <source>
        <dbReference type="SAM" id="Coils"/>
    </source>
</evidence>
<proteinExistence type="predicted"/>
<sequence>METQDSITTTNNQNTVQSYDETTQYPIKTQVTVEQNYNVLENLIKKVGDLELSVWEEKTRRIKLEKKIKKIKKKNAKDNKKKEKYNSQLLALDKEEKSAIEFVEFYKTTWLDGVEKAIARGNSVFPVIGGAVGGLIAVGVGYSKIDKISGMYEMEKHEKLLQKTYQK</sequence>
<evidence type="ECO:0000313" key="3">
    <source>
        <dbReference type="Proteomes" id="UP000789759"/>
    </source>
</evidence>
<dbReference type="AlphaFoldDB" id="A0A9N9FWF6"/>
<keyword evidence="3" id="KW-1185">Reference proteome</keyword>
<evidence type="ECO:0000313" key="2">
    <source>
        <dbReference type="EMBL" id="CAG8564849.1"/>
    </source>
</evidence>
<organism evidence="2 3">
    <name type="scientific">Cetraspora pellucida</name>
    <dbReference type="NCBI Taxonomy" id="1433469"/>
    <lineage>
        <taxon>Eukaryota</taxon>
        <taxon>Fungi</taxon>
        <taxon>Fungi incertae sedis</taxon>
        <taxon>Mucoromycota</taxon>
        <taxon>Glomeromycotina</taxon>
        <taxon>Glomeromycetes</taxon>
        <taxon>Diversisporales</taxon>
        <taxon>Gigasporaceae</taxon>
        <taxon>Cetraspora</taxon>
    </lineage>
</organism>
<feature type="coiled-coil region" evidence="1">
    <location>
        <begin position="61"/>
        <end position="88"/>
    </location>
</feature>
<accession>A0A9N9FWF6</accession>
<name>A0A9N9FWF6_9GLOM</name>
<dbReference type="Proteomes" id="UP000789759">
    <property type="component" value="Unassembled WGS sequence"/>
</dbReference>
<keyword evidence="1" id="KW-0175">Coiled coil</keyword>